<dbReference type="Gene3D" id="2.60.40.1470">
    <property type="entry name" value="ApaG domain"/>
    <property type="match status" value="1"/>
</dbReference>
<sequence>MTVKTQVHIEVSTQYIAAQSNPNQGQYVFSYTIKISNNAAQDVTLKSREWRITDAEGKITRVAGEGVIGQQPTIAPGTSFSYTSGTVIATPVGMMEGHYLMFSEQGEQFKVPIPSFRLAIPNIIH</sequence>
<evidence type="ECO:0000313" key="4">
    <source>
        <dbReference type="EMBL" id="HAR55238.1"/>
    </source>
</evidence>
<reference evidence="4 5" key="1">
    <citation type="journal article" date="2018" name="Nat. Biotechnol.">
        <title>A standardized bacterial taxonomy based on genome phylogeny substantially revises the tree of life.</title>
        <authorList>
            <person name="Parks D.H."/>
            <person name="Chuvochina M."/>
            <person name="Waite D.W."/>
            <person name="Rinke C."/>
            <person name="Skarshewski A."/>
            <person name="Chaumeil P.A."/>
            <person name="Hugenholtz P."/>
        </authorList>
    </citation>
    <scope>NUCLEOTIDE SEQUENCE [LARGE SCALE GENOMIC DNA]</scope>
    <source>
        <strain evidence="4">UBA9360</strain>
    </source>
</reference>
<dbReference type="EMBL" id="DMUP01000013">
    <property type="protein sequence ID" value="HAR55238.1"/>
    <property type="molecule type" value="Genomic_DNA"/>
</dbReference>
<dbReference type="PANTHER" id="PTHR47191:SF2">
    <property type="entry name" value="OS05G0170800 PROTEIN"/>
    <property type="match status" value="1"/>
</dbReference>
<dbReference type="AlphaFoldDB" id="A0A348WL26"/>
<feature type="domain" description="ApaG" evidence="3">
    <location>
        <begin position="1"/>
        <end position="125"/>
    </location>
</feature>
<organism evidence="4 5">
    <name type="scientific">Idiomarina baltica</name>
    <dbReference type="NCBI Taxonomy" id="190892"/>
    <lineage>
        <taxon>Bacteria</taxon>
        <taxon>Pseudomonadati</taxon>
        <taxon>Pseudomonadota</taxon>
        <taxon>Gammaproteobacteria</taxon>
        <taxon>Alteromonadales</taxon>
        <taxon>Idiomarinaceae</taxon>
        <taxon>Idiomarina</taxon>
    </lineage>
</organism>
<dbReference type="HAMAP" id="MF_00791">
    <property type="entry name" value="ApaG"/>
    <property type="match status" value="1"/>
</dbReference>
<gene>
    <name evidence="2" type="primary">apaG</name>
    <name evidence="4" type="ORF">DCR58_00485</name>
</gene>
<evidence type="ECO:0000256" key="1">
    <source>
        <dbReference type="ARBA" id="ARBA00017693"/>
    </source>
</evidence>
<evidence type="ECO:0000313" key="5">
    <source>
        <dbReference type="Proteomes" id="UP000262878"/>
    </source>
</evidence>
<dbReference type="Proteomes" id="UP000262878">
    <property type="component" value="Unassembled WGS sequence"/>
</dbReference>
<dbReference type="PROSITE" id="PS51087">
    <property type="entry name" value="APAG"/>
    <property type="match status" value="1"/>
</dbReference>
<dbReference type="Pfam" id="PF04379">
    <property type="entry name" value="DUF525"/>
    <property type="match status" value="1"/>
</dbReference>
<comment type="caution">
    <text evidence="4">The sequence shown here is derived from an EMBL/GenBank/DDBJ whole genome shotgun (WGS) entry which is preliminary data.</text>
</comment>
<dbReference type="InterPro" id="IPR023065">
    <property type="entry name" value="Uncharacterised_ApaG"/>
</dbReference>
<dbReference type="InterPro" id="IPR050718">
    <property type="entry name" value="ApaG-like"/>
</dbReference>
<protein>
    <recommendedName>
        <fullName evidence="1 2">Protein ApaG</fullName>
    </recommendedName>
</protein>
<accession>A0A348WL26</accession>
<dbReference type="STRING" id="314276.OS145_07891"/>
<name>A0A348WL26_9GAMM</name>
<dbReference type="InterPro" id="IPR036767">
    <property type="entry name" value="ApaG_sf"/>
</dbReference>
<dbReference type="InterPro" id="IPR007474">
    <property type="entry name" value="ApaG_domain"/>
</dbReference>
<evidence type="ECO:0000256" key="2">
    <source>
        <dbReference type="HAMAP-Rule" id="MF_00791"/>
    </source>
</evidence>
<dbReference type="SUPFAM" id="SSF110069">
    <property type="entry name" value="ApaG-like"/>
    <property type="match status" value="1"/>
</dbReference>
<dbReference type="NCBIfam" id="NF003967">
    <property type="entry name" value="PRK05461.1"/>
    <property type="match status" value="1"/>
</dbReference>
<evidence type="ECO:0000259" key="3">
    <source>
        <dbReference type="PROSITE" id="PS51087"/>
    </source>
</evidence>
<proteinExistence type="inferred from homology"/>
<dbReference type="PANTHER" id="PTHR47191">
    <property type="entry name" value="OS05G0170800 PROTEIN"/>
    <property type="match status" value="1"/>
</dbReference>